<dbReference type="AlphaFoldDB" id="A0A8J4YAQ9"/>
<name>A0A8J4YAQ9_CHIOP</name>
<comment type="caution">
    <text evidence="2">The sequence shown here is derived from an EMBL/GenBank/DDBJ whole genome shotgun (WGS) entry which is preliminary data.</text>
</comment>
<dbReference type="OrthoDB" id="6424337at2759"/>
<protein>
    <submittedName>
        <fullName evidence="2">Uncharacterized protein</fullName>
    </submittedName>
</protein>
<organism evidence="2 3">
    <name type="scientific">Chionoecetes opilio</name>
    <name type="common">Atlantic snow crab</name>
    <name type="synonym">Cancer opilio</name>
    <dbReference type="NCBI Taxonomy" id="41210"/>
    <lineage>
        <taxon>Eukaryota</taxon>
        <taxon>Metazoa</taxon>
        <taxon>Ecdysozoa</taxon>
        <taxon>Arthropoda</taxon>
        <taxon>Crustacea</taxon>
        <taxon>Multicrustacea</taxon>
        <taxon>Malacostraca</taxon>
        <taxon>Eumalacostraca</taxon>
        <taxon>Eucarida</taxon>
        <taxon>Decapoda</taxon>
        <taxon>Pleocyemata</taxon>
        <taxon>Brachyura</taxon>
        <taxon>Eubrachyura</taxon>
        <taxon>Majoidea</taxon>
        <taxon>Majidae</taxon>
        <taxon>Chionoecetes</taxon>
    </lineage>
</organism>
<gene>
    <name evidence="2" type="ORF">GWK47_040426</name>
</gene>
<evidence type="ECO:0000313" key="3">
    <source>
        <dbReference type="Proteomes" id="UP000770661"/>
    </source>
</evidence>
<dbReference type="EMBL" id="JACEEZ010006785">
    <property type="protein sequence ID" value="KAG0724523.1"/>
    <property type="molecule type" value="Genomic_DNA"/>
</dbReference>
<keyword evidence="3" id="KW-1185">Reference proteome</keyword>
<keyword evidence="1" id="KW-0472">Membrane</keyword>
<keyword evidence="1" id="KW-0812">Transmembrane</keyword>
<sequence>MVGMLARADADLAIANLFVTSLEGRDEYQGYTNFFDADYSCFLIRTEPPLPRWQSPGLPFTLPTWVAIVSGLLVIAVILNLVASAAVESTRFPKVAPSGCFRYEPNALELSLGWLEGKSLKSKPV</sequence>
<reference evidence="2" key="1">
    <citation type="submission" date="2020-07" db="EMBL/GenBank/DDBJ databases">
        <title>The High-quality genome of the commercially important snow crab, Chionoecetes opilio.</title>
        <authorList>
            <person name="Jeong J.-H."/>
            <person name="Ryu S."/>
        </authorList>
    </citation>
    <scope>NUCLEOTIDE SEQUENCE</scope>
    <source>
        <strain evidence="2">MADBK_172401_WGS</strain>
        <tissue evidence="2">Digestive gland</tissue>
    </source>
</reference>
<keyword evidence="1" id="KW-1133">Transmembrane helix</keyword>
<evidence type="ECO:0000256" key="1">
    <source>
        <dbReference type="SAM" id="Phobius"/>
    </source>
</evidence>
<proteinExistence type="predicted"/>
<evidence type="ECO:0000313" key="2">
    <source>
        <dbReference type="EMBL" id="KAG0724523.1"/>
    </source>
</evidence>
<dbReference type="Proteomes" id="UP000770661">
    <property type="component" value="Unassembled WGS sequence"/>
</dbReference>
<feature type="transmembrane region" description="Helical" evidence="1">
    <location>
        <begin position="65"/>
        <end position="87"/>
    </location>
</feature>
<accession>A0A8J4YAQ9</accession>